<gene>
    <name evidence="3" type="ORF">KIN20_030796</name>
</gene>
<dbReference type="PROSITE" id="PS50097">
    <property type="entry name" value="BTB"/>
    <property type="match status" value="1"/>
</dbReference>
<proteinExistence type="predicted"/>
<dbReference type="Proteomes" id="UP001196413">
    <property type="component" value="Unassembled WGS sequence"/>
</dbReference>
<comment type="caution">
    <text evidence="3">The sequence shown here is derived from an EMBL/GenBank/DDBJ whole genome shotgun (WGS) entry which is preliminary data.</text>
</comment>
<dbReference type="AlphaFoldDB" id="A0AAD5R484"/>
<dbReference type="CDD" id="cd18186">
    <property type="entry name" value="BTB_POZ_ZBTB_KLHL-like"/>
    <property type="match status" value="1"/>
</dbReference>
<protein>
    <recommendedName>
        <fullName evidence="2">BTB domain-containing protein</fullName>
    </recommendedName>
</protein>
<keyword evidence="4" id="KW-1185">Reference proteome</keyword>
<feature type="compositionally biased region" description="Basic and acidic residues" evidence="1">
    <location>
        <begin position="21"/>
        <end position="34"/>
    </location>
</feature>
<evidence type="ECO:0000259" key="2">
    <source>
        <dbReference type="PROSITE" id="PS50097"/>
    </source>
</evidence>
<evidence type="ECO:0000256" key="1">
    <source>
        <dbReference type="SAM" id="MobiDB-lite"/>
    </source>
</evidence>
<dbReference type="Pfam" id="PF00651">
    <property type="entry name" value="BTB"/>
    <property type="match status" value="1"/>
</dbReference>
<dbReference type="SUPFAM" id="SSF54695">
    <property type="entry name" value="POZ domain"/>
    <property type="match status" value="1"/>
</dbReference>
<accession>A0AAD5R484</accession>
<reference evidence="3" key="1">
    <citation type="submission" date="2021-06" db="EMBL/GenBank/DDBJ databases">
        <title>Parelaphostrongylus tenuis whole genome reference sequence.</title>
        <authorList>
            <person name="Garwood T.J."/>
            <person name="Larsen P.A."/>
            <person name="Fountain-Jones N.M."/>
            <person name="Garbe J.R."/>
            <person name="Macchietto M.G."/>
            <person name="Kania S.A."/>
            <person name="Gerhold R.W."/>
            <person name="Richards J.E."/>
            <person name="Wolf T.M."/>
        </authorList>
    </citation>
    <scope>NUCLEOTIDE SEQUENCE</scope>
    <source>
        <strain evidence="3">MNPRO001-30</strain>
        <tissue evidence="3">Meninges</tissue>
    </source>
</reference>
<dbReference type="Gene3D" id="3.30.710.10">
    <property type="entry name" value="Potassium Channel Kv1.1, Chain A"/>
    <property type="match status" value="1"/>
</dbReference>
<name>A0AAD5R484_PARTN</name>
<dbReference type="InterPro" id="IPR011333">
    <property type="entry name" value="SKP1/BTB/POZ_sf"/>
</dbReference>
<dbReference type="InterPro" id="IPR000210">
    <property type="entry name" value="BTB/POZ_dom"/>
</dbReference>
<feature type="domain" description="BTB" evidence="2">
    <location>
        <begin position="100"/>
        <end position="161"/>
    </location>
</feature>
<sequence length="262" mass="29448">MATKPDDESCDTSPQFTRVFDPNEKSARDHDHTRLSNWPLVPASVRKTNGTTVSHKEMCNNLATHTTAFMQQQMRVLEKLERLERLSQDMSRLIEEESLTDVRIQCIDGCVNAHRCLLHSRTSLMSKASQTDGQSVEINENKKVVRHWLQYVYSGRVEWEKDDAEKIQKIAEQYGPERSAFTVYTDAETVTFGCFNISGVLTTKPPASTDYCDFNRGVSPCATEPVNQPAPVSQVNVDQQSSLSVVIPDELTIKLAPPLRSG</sequence>
<feature type="region of interest" description="Disordered" evidence="1">
    <location>
        <begin position="1"/>
        <end position="35"/>
    </location>
</feature>
<organism evidence="3 4">
    <name type="scientific">Parelaphostrongylus tenuis</name>
    <name type="common">Meningeal worm</name>
    <dbReference type="NCBI Taxonomy" id="148309"/>
    <lineage>
        <taxon>Eukaryota</taxon>
        <taxon>Metazoa</taxon>
        <taxon>Ecdysozoa</taxon>
        <taxon>Nematoda</taxon>
        <taxon>Chromadorea</taxon>
        <taxon>Rhabditida</taxon>
        <taxon>Rhabditina</taxon>
        <taxon>Rhabditomorpha</taxon>
        <taxon>Strongyloidea</taxon>
        <taxon>Metastrongylidae</taxon>
        <taxon>Parelaphostrongylus</taxon>
    </lineage>
</organism>
<dbReference type="EMBL" id="JAHQIW010006515">
    <property type="protein sequence ID" value="KAJ1369358.1"/>
    <property type="molecule type" value="Genomic_DNA"/>
</dbReference>
<evidence type="ECO:0000313" key="3">
    <source>
        <dbReference type="EMBL" id="KAJ1369358.1"/>
    </source>
</evidence>
<evidence type="ECO:0000313" key="4">
    <source>
        <dbReference type="Proteomes" id="UP001196413"/>
    </source>
</evidence>